<dbReference type="Gene3D" id="3.20.20.100">
    <property type="entry name" value="NADP-dependent oxidoreductase domain"/>
    <property type="match status" value="1"/>
</dbReference>
<accession>A0A5B8LWM9</accession>
<dbReference type="OrthoDB" id="8394608at2"/>
<name>A0A5B8LWM9_9HYPH</name>
<dbReference type="InterPro" id="IPR036812">
    <property type="entry name" value="NAD(P)_OxRdtase_dom_sf"/>
</dbReference>
<dbReference type="PRINTS" id="PR00069">
    <property type="entry name" value="ALDKETRDTASE"/>
</dbReference>
<dbReference type="AlphaFoldDB" id="A0A5B8LWM9"/>
<dbReference type="Pfam" id="PF00248">
    <property type="entry name" value="Aldo_ket_red"/>
    <property type="match status" value="1"/>
</dbReference>
<protein>
    <submittedName>
        <fullName evidence="2">Aldo/keto reductase</fullName>
    </submittedName>
</protein>
<reference evidence="2 3" key="1">
    <citation type="submission" date="2019-07" db="EMBL/GenBank/DDBJ databases">
        <title>Full genome sequence of Devosia sp. Gsoil 520.</title>
        <authorList>
            <person name="Im W.-T."/>
        </authorList>
    </citation>
    <scope>NUCLEOTIDE SEQUENCE [LARGE SCALE GENOMIC DNA]</scope>
    <source>
        <strain evidence="2 3">Gsoil 520</strain>
    </source>
</reference>
<dbReference type="GO" id="GO:0016491">
    <property type="term" value="F:oxidoreductase activity"/>
    <property type="evidence" value="ECO:0007669"/>
    <property type="project" value="InterPro"/>
</dbReference>
<dbReference type="Proteomes" id="UP000315364">
    <property type="component" value="Chromosome"/>
</dbReference>
<proteinExistence type="predicted"/>
<organism evidence="2 3">
    <name type="scientific">Devosia ginsengisoli</name>
    <dbReference type="NCBI Taxonomy" id="400770"/>
    <lineage>
        <taxon>Bacteria</taxon>
        <taxon>Pseudomonadati</taxon>
        <taxon>Pseudomonadota</taxon>
        <taxon>Alphaproteobacteria</taxon>
        <taxon>Hyphomicrobiales</taxon>
        <taxon>Devosiaceae</taxon>
        <taxon>Devosia</taxon>
    </lineage>
</organism>
<dbReference type="SUPFAM" id="SSF51430">
    <property type="entry name" value="NAD(P)-linked oxidoreductase"/>
    <property type="match status" value="1"/>
</dbReference>
<dbReference type="KEGG" id="dea:FPZ08_18260"/>
<dbReference type="EMBL" id="CP042304">
    <property type="protein sequence ID" value="QDZ12523.1"/>
    <property type="molecule type" value="Genomic_DNA"/>
</dbReference>
<dbReference type="CDD" id="cd19081">
    <property type="entry name" value="AKR_AKR9C1"/>
    <property type="match status" value="1"/>
</dbReference>
<dbReference type="GO" id="GO:0005829">
    <property type="term" value="C:cytosol"/>
    <property type="evidence" value="ECO:0007669"/>
    <property type="project" value="TreeGrafter"/>
</dbReference>
<dbReference type="InterPro" id="IPR023210">
    <property type="entry name" value="NADP_OxRdtase_dom"/>
</dbReference>
<evidence type="ECO:0000313" key="3">
    <source>
        <dbReference type="Proteomes" id="UP000315364"/>
    </source>
</evidence>
<dbReference type="PANTHER" id="PTHR43364">
    <property type="entry name" value="NADH-SPECIFIC METHYLGLYOXAL REDUCTASE-RELATED"/>
    <property type="match status" value="1"/>
</dbReference>
<evidence type="ECO:0000259" key="1">
    <source>
        <dbReference type="Pfam" id="PF00248"/>
    </source>
</evidence>
<dbReference type="RefSeq" id="WP_146291626.1">
    <property type="nucleotide sequence ID" value="NZ_CP042304.1"/>
</dbReference>
<dbReference type="PANTHER" id="PTHR43364:SF6">
    <property type="entry name" value="OXIDOREDUCTASE-RELATED"/>
    <property type="match status" value="1"/>
</dbReference>
<keyword evidence="3" id="KW-1185">Reference proteome</keyword>
<sequence length="312" mass="33746">MDRRPLGRSEIVIEPLVLGGNVFGWTVDEKTGFAILDAFVDEGFSAIDTAEGYPNWVPGNPPGMSETIIGKWLKARGNRDAVHIFTKVNSGKKPGGLKPDAIAAGFNASLERLQTDYVDVYFSHWPDAEASHEETLGAYDPMVRAGKVRAVGASNYTAEMVKAAHEVSVIKSLPRYEVLQPRFNLYDRAEFNALRDTLIEQDMGAVVYYSLASGFLTGKYRSKADFAKSPRGGGVERYMDKKGETILAALDKVAKANDATPAEVSLAWLVAQPGVTAPIASATSVEQMKSLAKGARLKLSEDDLKTLTAAGQ</sequence>
<evidence type="ECO:0000313" key="2">
    <source>
        <dbReference type="EMBL" id="QDZ12523.1"/>
    </source>
</evidence>
<dbReference type="InterPro" id="IPR050523">
    <property type="entry name" value="AKR_Detox_Biosynth"/>
</dbReference>
<gene>
    <name evidence="2" type="ORF">FPZ08_18260</name>
</gene>
<dbReference type="InterPro" id="IPR020471">
    <property type="entry name" value="AKR"/>
</dbReference>
<feature type="domain" description="NADP-dependent oxidoreductase" evidence="1">
    <location>
        <begin position="15"/>
        <end position="310"/>
    </location>
</feature>